<evidence type="ECO:0000259" key="3">
    <source>
        <dbReference type="PROSITE" id="PS50110"/>
    </source>
</evidence>
<dbReference type="PIRSF" id="PIRSF005897">
    <property type="entry name" value="RR_PatA"/>
    <property type="match status" value="1"/>
</dbReference>
<evidence type="ECO:0000256" key="1">
    <source>
        <dbReference type="ARBA" id="ARBA00022553"/>
    </source>
</evidence>
<evidence type="ECO:0000313" key="5">
    <source>
        <dbReference type="Proteomes" id="UP000658720"/>
    </source>
</evidence>
<dbReference type="InterPro" id="IPR011006">
    <property type="entry name" value="CheY-like_superfamily"/>
</dbReference>
<dbReference type="SMART" id="SM00448">
    <property type="entry name" value="REC"/>
    <property type="match status" value="1"/>
</dbReference>
<evidence type="ECO:0000256" key="2">
    <source>
        <dbReference type="PROSITE-ProRule" id="PRU00169"/>
    </source>
</evidence>
<dbReference type="PANTHER" id="PTHR44591">
    <property type="entry name" value="STRESS RESPONSE REGULATOR PROTEIN 1"/>
    <property type="match status" value="1"/>
</dbReference>
<dbReference type="InterPro" id="IPR024186">
    <property type="entry name" value="Sig_transdc_resp-reg_PatA"/>
</dbReference>
<dbReference type="InterPro" id="IPR001789">
    <property type="entry name" value="Sig_transdc_resp-reg_receiver"/>
</dbReference>
<feature type="modified residue" description="4-aspartylphosphate" evidence="2">
    <location>
        <position position="297"/>
    </location>
</feature>
<dbReference type="Proteomes" id="UP000658720">
    <property type="component" value="Unassembled WGS sequence"/>
</dbReference>
<feature type="domain" description="Response regulatory" evidence="3">
    <location>
        <begin position="248"/>
        <end position="364"/>
    </location>
</feature>
<dbReference type="RefSeq" id="WP_194019493.1">
    <property type="nucleotide sequence ID" value="NZ_JADEVV010000017.1"/>
</dbReference>
<dbReference type="EMBL" id="JADEVV010000017">
    <property type="protein sequence ID" value="MBE9253728.1"/>
    <property type="molecule type" value="Genomic_DNA"/>
</dbReference>
<gene>
    <name evidence="4" type="ORF">IQ217_07645</name>
</gene>
<organism evidence="4 5">
    <name type="scientific">Synechocystis salina LEGE 00031</name>
    <dbReference type="NCBI Taxonomy" id="1828736"/>
    <lineage>
        <taxon>Bacteria</taxon>
        <taxon>Bacillati</taxon>
        <taxon>Cyanobacteriota</taxon>
        <taxon>Cyanophyceae</taxon>
        <taxon>Synechococcales</taxon>
        <taxon>Merismopediaceae</taxon>
        <taxon>Synechocystis</taxon>
    </lineage>
</organism>
<dbReference type="SUPFAM" id="SSF52172">
    <property type="entry name" value="CheY-like"/>
    <property type="match status" value="1"/>
</dbReference>
<name>A0ABR9VS58_9SYNC</name>
<dbReference type="Pfam" id="PF00072">
    <property type="entry name" value="Response_reg"/>
    <property type="match status" value="1"/>
</dbReference>
<sequence length="372" mass="42468">MTAVITRQIPSEFLQTLIKEKATGRLTVQNPLDELVTWQVYLGKGKINFANSGVGGMQRVRYLLGNYLNENKISLPPKITDDYKYICDLWKQEVISFQQTRSILTQFAQEALVHFLAIPVTQCYFDQDDSIKDLFLNLELAKTTQSVEHKIRYWGELYPQINSPFQRPLVENWQEVKTMLNLSYRRSEQWCEHLLEGFKNLSCLYELARKTNSSVLELALLFYPRIKSGEIKMLPYQEISVDDTNLPVVISVNNRPSVQQVVRETLGQRGFKVVCIDDPCHALAAAISHNPQLILIDADMPGISGYELCRLLRKSSAVKETPIILLNQNDGVMEQIQGRIAKASGQINKQFLSQELLQVRKDYLDSAPALCP</sequence>
<dbReference type="Gene3D" id="3.40.50.2300">
    <property type="match status" value="1"/>
</dbReference>
<keyword evidence="1 2" id="KW-0597">Phosphoprotein</keyword>
<dbReference type="PANTHER" id="PTHR44591:SF23">
    <property type="entry name" value="CHEY SUBFAMILY"/>
    <property type="match status" value="1"/>
</dbReference>
<dbReference type="InterPro" id="IPR025497">
    <property type="entry name" value="PatA-like_N"/>
</dbReference>
<protein>
    <submittedName>
        <fullName evidence="4">Response regulator</fullName>
    </submittedName>
</protein>
<proteinExistence type="predicted"/>
<dbReference type="InterPro" id="IPR050595">
    <property type="entry name" value="Bact_response_regulator"/>
</dbReference>
<accession>A0ABR9VS58</accession>
<comment type="caution">
    <text evidence="4">The sequence shown here is derived from an EMBL/GenBank/DDBJ whole genome shotgun (WGS) entry which is preliminary data.</text>
</comment>
<evidence type="ECO:0000313" key="4">
    <source>
        <dbReference type="EMBL" id="MBE9253728.1"/>
    </source>
</evidence>
<dbReference type="PROSITE" id="PS50110">
    <property type="entry name" value="RESPONSE_REGULATORY"/>
    <property type="match status" value="1"/>
</dbReference>
<dbReference type="Pfam" id="PF14332">
    <property type="entry name" value="DUF4388"/>
    <property type="match status" value="1"/>
</dbReference>
<keyword evidence="5" id="KW-1185">Reference proteome</keyword>
<reference evidence="4 5" key="1">
    <citation type="submission" date="2020-10" db="EMBL/GenBank/DDBJ databases">
        <authorList>
            <person name="Castelo-Branco R."/>
            <person name="Eusebio N."/>
            <person name="Adriana R."/>
            <person name="Vieira A."/>
            <person name="Brugerolle De Fraissinette N."/>
            <person name="Rezende De Castro R."/>
            <person name="Schneider M.P."/>
            <person name="Vasconcelos V."/>
            <person name="Leao P.N."/>
        </authorList>
    </citation>
    <scope>NUCLEOTIDE SEQUENCE [LARGE SCALE GENOMIC DNA]</scope>
    <source>
        <strain evidence="4 5">LEGE 00031</strain>
    </source>
</reference>